<dbReference type="OrthoDB" id="9778719at2"/>
<dbReference type="InterPro" id="IPR023842">
    <property type="entry name" value="Bacillithiol_biosynth_BshB1"/>
</dbReference>
<gene>
    <name evidence="1" type="primary">bshB1</name>
    <name evidence="1" type="ORF">GO495_24660</name>
</gene>
<sequence>MKLDILAIAAHPDDVELACAGTLMVHAAQGMKVGVLDLTRGELGTRGSAEIREVEAATSAKVMGLAVRDNLGLADGFFRNERPEQMLLIAAIRKYRPGIVLANAFVDRHPDHGRAAQLISDCCFLSGLRKIETLDEDGKPQEAWRPPQVFHFLQDSFTHPDFVVDISEVIERKKEAIKCFKTQFLAPAADNEPKTYISSPAFFESVISRDQTMGKMVGVAYAEGFTTVKMLGVKSFKDLIGNVT</sequence>
<dbReference type="RefSeq" id="WP_157302627.1">
    <property type="nucleotide sequence ID" value="NZ_BAAAZB010000001.1"/>
</dbReference>
<dbReference type="PANTHER" id="PTHR12993">
    <property type="entry name" value="N-ACETYLGLUCOSAMINYL-PHOSPHATIDYLINOSITOL DE-N-ACETYLASE-RELATED"/>
    <property type="match status" value="1"/>
</dbReference>
<organism evidence="1 2">
    <name type="scientific">Chitinophaga oryziterrae</name>
    <dbReference type="NCBI Taxonomy" id="1031224"/>
    <lineage>
        <taxon>Bacteria</taxon>
        <taxon>Pseudomonadati</taxon>
        <taxon>Bacteroidota</taxon>
        <taxon>Chitinophagia</taxon>
        <taxon>Chitinophagales</taxon>
        <taxon>Chitinophagaceae</taxon>
        <taxon>Chitinophaga</taxon>
    </lineage>
</organism>
<dbReference type="PANTHER" id="PTHR12993:SF30">
    <property type="entry name" value="N-ACETYL-ALPHA-D-GLUCOSAMINYL L-MALATE DEACETYLASE 1"/>
    <property type="match status" value="1"/>
</dbReference>
<dbReference type="Proteomes" id="UP000468388">
    <property type="component" value="Unassembled WGS sequence"/>
</dbReference>
<dbReference type="Pfam" id="PF02585">
    <property type="entry name" value="PIG-L"/>
    <property type="match status" value="1"/>
</dbReference>
<dbReference type="GO" id="GO:0016811">
    <property type="term" value="F:hydrolase activity, acting on carbon-nitrogen (but not peptide) bonds, in linear amides"/>
    <property type="evidence" value="ECO:0007669"/>
    <property type="project" value="TreeGrafter"/>
</dbReference>
<proteinExistence type="predicted"/>
<dbReference type="NCBIfam" id="TIGR04001">
    <property type="entry name" value="thiol_BshB1"/>
    <property type="match status" value="1"/>
</dbReference>
<dbReference type="SUPFAM" id="SSF102588">
    <property type="entry name" value="LmbE-like"/>
    <property type="match status" value="1"/>
</dbReference>
<reference evidence="1 2" key="1">
    <citation type="submission" date="2019-12" db="EMBL/GenBank/DDBJ databases">
        <title>The draft genomic sequence of strain Chitinophaga oryziterrae JCM 16595.</title>
        <authorList>
            <person name="Zhang X."/>
        </authorList>
    </citation>
    <scope>NUCLEOTIDE SEQUENCE [LARGE SCALE GENOMIC DNA]</scope>
    <source>
        <strain evidence="1 2">JCM 16595</strain>
    </source>
</reference>
<dbReference type="AlphaFoldDB" id="A0A6N8JHH7"/>
<dbReference type="Gene3D" id="3.40.50.10320">
    <property type="entry name" value="LmbE-like"/>
    <property type="match status" value="1"/>
</dbReference>
<dbReference type="InterPro" id="IPR024078">
    <property type="entry name" value="LmbE-like_dom_sf"/>
</dbReference>
<dbReference type="GO" id="GO:0019213">
    <property type="term" value="F:deacetylase activity"/>
    <property type="evidence" value="ECO:0007669"/>
    <property type="project" value="InterPro"/>
</dbReference>
<dbReference type="InterPro" id="IPR003737">
    <property type="entry name" value="GlcNAc_PI_deacetylase-related"/>
</dbReference>
<keyword evidence="2" id="KW-1185">Reference proteome</keyword>
<protein>
    <submittedName>
        <fullName evidence="1">Bacillithiol biosynthesis deacetylase BshB1</fullName>
    </submittedName>
</protein>
<accession>A0A6N8JHH7</accession>
<evidence type="ECO:0000313" key="1">
    <source>
        <dbReference type="EMBL" id="MVT43809.1"/>
    </source>
</evidence>
<dbReference type="EMBL" id="WRXO01000009">
    <property type="protein sequence ID" value="MVT43809.1"/>
    <property type="molecule type" value="Genomic_DNA"/>
</dbReference>
<comment type="caution">
    <text evidence="1">The sequence shown here is derived from an EMBL/GenBank/DDBJ whole genome shotgun (WGS) entry which is preliminary data.</text>
</comment>
<dbReference type="GO" id="GO:0071793">
    <property type="term" value="P:bacillithiol biosynthetic process"/>
    <property type="evidence" value="ECO:0007669"/>
    <property type="project" value="InterPro"/>
</dbReference>
<evidence type="ECO:0000313" key="2">
    <source>
        <dbReference type="Proteomes" id="UP000468388"/>
    </source>
</evidence>
<name>A0A6N8JHH7_9BACT</name>